<evidence type="ECO:0000313" key="2">
    <source>
        <dbReference type="EMBL" id="VDN94624.1"/>
    </source>
</evidence>
<dbReference type="WBParaSite" id="BPAG_0001351101-mRNA-1">
    <property type="protein sequence ID" value="BPAG_0001351101-mRNA-1"/>
    <property type="gene ID" value="BPAG_0001351101"/>
</dbReference>
<dbReference type="AlphaFoldDB" id="A0A0N4TX28"/>
<feature type="domain" description="Carboxylesterase type B" evidence="1">
    <location>
        <begin position="1"/>
        <end position="62"/>
    </location>
</feature>
<evidence type="ECO:0000259" key="1">
    <source>
        <dbReference type="Pfam" id="PF00135"/>
    </source>
</evidence>
<evidence type="ECO:0000313" key="4">
    <source>
        <dbReference type="WBParaSite" id="BPAG_0001351101-mRNA-1"/>
    </source>
</evidence>
<protein>
    <submittedName>
        <fullName evidence="4">COesterase domain-containing protein</fullName>
    </submittedName>
</protein>
<sequence>MVFIHGSGFLIDSATRYGDISICNSLCHRNVIVVTIQSTGDETCPGNNGLWDQAMALQWIKATRSKPE</sequence>
<reference evidence="2 3" key="2">
    <citation type="submission" date="2018-11" db="EMBL/GenBank/DDBJ databases">
        <authorList>
            <consortium name="Pathogen Informatics"/>
        </authorList>
    </citation>
    <scope>NUCLEOTIDE SEQUENCE [LARGE SCALE GENOMIC DNA]</scope>
</reference>
<gene>
    <name evidence="2" type="ORF">BPAG_LOCUS13439</name>
</gene>
<proteinExistence type="predicted"/>
<dbReference type="InterPro" id="IPR002018">
    <property type="entry name" value="CarbesteraseB"/>
</dbReference>
<dbReference type="Gene3D" id="3.40.50.1820">
    <property type="entry name" value="alpha/beta hydrolase"/>
    <property type="match status" value="1"/>
</dbReference>
<dbReference type="SUPFAM" id="SSF53474">
    <property type="entry name" value="alpha/beta-Hydrolases"/>
    <property type="match status" value="1"/>
</dbReference>
<name>A0A0N4TX28_BRUPA</name>
<accession>A0A0N4TX28</accession>
<dbReference type="STRING" id="6280.A0A0N4TX28"/>
<evidence type="ECO:0000313" key="3">
    <source>
        <dbReference type="Proteomes" id="UP000278627"/>
    </source>
</evidence>
<organism evidence="4">
    <name type="scientific">Brugia pahangi</name>
    <name type="common">Filarial nematode worm</name>
    <dbReference type="NCBI Taxonomy" id="6280"/>
    <lineage>
        <taxon>Eukaryota</taxon>
        <taxon>Metazoa</taxon>
        <taxon>Ecdysozoa</taxon>
        <taxon>Nematoda</taxon>
        <taxon>Chromadorea</taxon>
        <taxon>Rhabditida</taxon>
        <taxon>Spirurina</taxon>
        <taxon>Spiruromorpha</taxon>
        <taxon>Filarioidea</taxon>
        <taxon>Onchocercidae</taxon>
        <taxon>Brugia</taxon>
    </lineage>
</organism>
<dbReference type="Pfam" id="PF00135">
    <property type="entry name" value="COesterase"/>
    <property type="match status" value="1"/>
</dbReference>
<dbReference type="InterPro" id="IPR029058">
    <property type="entry name" value="AB_hydrolase_fold"/>
</dbReference>
<dbReference type="Proteomes" id="UP000278627">
    <property type="component" value="Unassembled WGS sequence"/>
</dbReference>
<keyword evidence="3" id="KW-1185">Reference proteome</keyword>
<dbReference type="PANTHER" id="PTHR44590">
    <property type="entry name" value="CARBOXYLIC ESTER HYDROLASE-RELATED"/>
    <property type="match status" value="1"/>
</dbReference>
<dbReference type="PANTHER" id="PTHR44590:SF3">
    <property type="entry name" value="CARBOXYLESTERASE TYPE B DOMAIN-CONTAINING PROTEIN"/>
    <property type="match status" value="1"/>
</dbReference>
<reference evidence="4" key="1">
    <citation type="submission" date="2017-02" db="UniProtKB">
        <authorList>
            <consortium name="WormBaseParasite"/>
        </authorList>
    </citation>
    <scope>IDENTIFICATION</scope>
</reference>
<dbReference type="EMBL" id="UZAD01013394">
    <property type="protein sequence ID" value="VDN94624.1"/>
    <property type="molecule type" value="Genomic_DNA"/>
</dbReference>